<feature type="compositionally biased region" description="Polar residues" evidence="1">
    <location>
        <begin position="313"/>
        <end position="325"/>
    </location>
</feature>
<feature type="compositionally biased region" description="Basic and acidic residues" evidence="1">
    <location>
        <begin position="1"/>
        <end position="17"/>
    </location>
</feature>
<evidence type="ECO:0000313" key="2">
    <source>
        <dbReference type="EMBL" id="KAK7470465.1"/>
    </source>
</evidence>
<organism evidence="2 3">
    <name type="scientific">Marasmiellus scandens</name>
    <dbReference type="NCBI Taxonomy" id="2682957"/>
    <lineage>
        <taxon>Eukaryota</taxon>
        <taxon>Fungi</taxon>
        <taxon>Dikarya</taxon>
        <taxon>Basidiomycota</taxon>
        <taxon>Agaricomycotina</taxon>
        <taxon>Agaricomycetes</taxon>
        <taxon>Agaricomycetidae</taxon>
        <taxon>Agaricales</taxon>
        <taxon>Marasmiineae</taxon>
        <taxon>Omphalotaceae</taxon>
        <taxon>Marasmiellus</taxon>
    </lineage>
</organism>
<name>A0ABR1K3Z1_9AGAR</name>
<proteinExistence type="predicted"/>
<feature type="region of interest" description="Disordered" evidence="1">
    <location>
        <begin position="1"/>
        <end position="101"/>
    </location>
</feature>
<feature type="compositionally biased region" description="Polar residues" evidence="1">
    <location>
        <begin position="333"/>
        <end position="342"/>
    </location>
</feature>
<dbReference type="EMBL" id="JBANRG010000002">
    <property type="protein sequence ID" value="KAK7470465.1"/>
    <property type="molecule type" value="Genomic_DNA"/>
</dbReference>
<feature type="compositionally biased region" description="Polar residues" evidence="1">
    <location>
        <begin position="88"/>
        <end position="97"/>
    </location>
</feature>
<feature type="compositionally biased region" description="Polar residues" evidence="1">
    <location>
        <begin position="182"/>
        <end position="213"/>
    </location>
</feature>
<feature type="compositionally biased region" description="Low complexity" evidence="1">
    <location>
        <begin position="214"/>
        <end position="232"/>
    </location>
</feature>
<protein>
    <submittedName>
        <fullName evidence="2">Uncharacterized protein</fullName>
    </submittedName>
</protein>
<feature type="region of interest" description="Disordered" evidence="1">
    <location>
        <begin position="147"/>
        <end position="238"/>
    </location>
</feature>
<reference evidence="2 3" key="1">
    <citation type="submission" date="2024-01" db="EMBL/GenBank/DDBJ databases">
        <title>A draft genome for the cacao thread blight pathogen Marasmiellus scandens.</title>
        <authorList>
            <person name="Baruah I.K."/>
            <person name="Leung J."/>
            <person name="Bukari Y."/>
            <person name="Amoako-Attah I."/>
            <person name="Meinhardt L.W."/>
            <person name="Bailey B.A."/>
            <person name="Cohen S.P."/>
        </authorList>
    </citation>
    <scope>NUCLEOTIDE SEQUENCE [LARGE SCALE GENOMIC DNA]</scope>
    <source>
        <strain evidence="2 3">GH-19</strain>
    </source>
</reference>
<feature type="region of interest" description="Disordered" evidence="1">
    <location>
        <begin position="257"/>
        <end position="342"/>
    </location>
</feature>
<gene>
    <name evidence="2" type="ORF">VKT23_001890</name>
</gene>
<comment type="caution">
    <text evidence="2">The sequence shown here is derived from an EMBL/GenBank/DDBJ whole genome shotgun (WGS) entry which is preliminary data.</text>
</comment>
<evidence type="ECO:0000256" key="1">
    <source>
        <dbReference type="SAM" id="MobiDB-lite"/>
    </source>
</evidence>
<keyword evidence="3" id="KW-1185">Reference proteome</keyword>
<sequence length="342" mass="38035">MRYGDYRRLRELEERQEAGQSISTGIPSFSTQKLTQESAQSLPSPPTTSEVEGDAISIHDDHESIVSQPIRSRSHTPLTFGALASPRATPQPTSVPASPNFDMLVANATRGTKRKLNFSHVRSDDSQSSQDSTQSQELVAQQLTQVGDNSDDDHGVGQQPEDKDDSDRASNIQRYSGELNWSAHTQNRTSQDSPTSSRLSSPKPTQTYGRNSRQPSNATQTSSSSSSQPMSPLKHHSFPTEFRPQQWYSFHPLSFVPEEDMEAQQDSQSSESHDSSRISSSSRSMKNRQDSPELLDSDYEVHQSESFPMMTQAPYQSQTLESQAGSYPLMTQIPYQSQPDSQ</sequence>
<evidence type="ECO:0000313" key="3">
    <source>
        <dbReference type="Proteomes" id="UP001498398"/>
    </source>
</evidence>
<feature type="compositionally biased region" description="Polar residues" evidence="1">
    <location>
        <begin position="18"/>
        <end position="50"/>
    </location>
</feature>
<feature type="compositionally biased region" description="Polar residues" evidence="1">
    <location>
        <begin position="65"/>
        <end position="77"/>
    </location>
</feature>
<dbReference type="Proteomes" id="UP001498398">
    <property type="component" value="Unassembled WGS sequence"/>
</dbReference>
<accession>A0ABR1K3Z1</accession>